<proteinExistence type="predicted"/>
<dbReference type="Proteomes" id="UP001177021">
    <property type="component" value="Unassembled WGS sequence"/>
</dbReference>
<organism evidence="1 2">
    <name type="scientific">Trifolium pratense</name>
    <name type="common">Red clover</name>
    <dbReference type="NCBI Taxonomy" id="57577"/>
    <lineage>
        <taxon>Eukaryota</taxon>
        <taxon>Viridiplantae</taxon>
        <taxon>Streptophyta</taxon>
        <taxon>Embryophyta</taxon>
        <taxon>Tracheophyta</taxon>
        <taxon>Spermatophyta</taxon>
        <taxon>Magnoliopsida</taxon>
        <taxon>eudicotyledons</taxon>
        <taxon>Gunneridae</taxon>
        <taxon>Pentapetalae</taxon>
        <taxon>rosids</taxon>
        <taxon>fabids</taxon>
        <taxon>Fabales</taxon>
        <taxon>Fabaceae</taxon>
        <taxon>Papilionoideae</taxon>
        <taxon>50 kb inversion clade</taxon>
        <taxon>NPAAA clade</taxon>
        <taxon>Hologalegina</taxon>
        <taxon>IRL clade</taxon>
        <taxon>Trifolieae</taxon>
        <taxon>Trifolium</taxon>
    </lineage>
</organism>
<evidence type="ECO:0000313" key="1">
    <source>
        <dbReference type="EMBL" id="CAJ2631595.1"/>
    </source>
</evidence>
<comment type="caution">
    <text evidence="1">The sequence shown here is derived from an EMBL/GenBank/DDBJ whole genome shotgun (WGS) entry which is preliminary data.</text>
</comment>
<reference evidence="1" key="1">
    <citation type="submission" date="2023-10" db="EMBL/GenBank/DDBJ databases">
        <authorList>
            <person name="Rodriguez Cubillos JULIANA M."/>
            <person name="De Vega J."/>
        </authorList>
    </citation>
    <scope>NUCLEOTIDE SEQUENCE</scope>
</reference>
<name>A0ACB0IHW7_TRIPR</name>
<protein>
    <submittedName>
        <fullName evidence="1">Uncharacterized protein</fullName>
    </submittedName>
</protein>
<gene>
    <name evidence="1" type="ORF">MILVUS5_LOCUS3092</name>
</gene>
<accession>A0ACB0IHW7</accession>
<keyword evidence="2" id="KW-1185">Reference proteome</keyword>
<sequence length="266" mass="29476">MIKKNPFVFNGVVFGCGLVNKNIIFGKNKENNIGGIFGLGTGPRSFLSQLSAETKMRLSYCLSSRKIPPQPSYLHFGDDAKIKGNFKTTQLLTKNGNVKLTRYYVVCTGISLSGTPLAIDPKLFELKSGNAGGGFVFDSGSDVTFLVEGAFKVLKQNVIDYFEKTYKLHPYPGHGTNFEICYHNVPNNVVKPWLVYHFKGGADFKVDSNNLFLSIEEKKLLCLSVVILKDAKVPNILGGRHQSDHDILFDVQKNEVSFSPMPHTCT</sequence>
<evidence type="ECO:0000313" key="2">
    <source>
        <dbReference type="Proteomes" id="UP001177021"/>
    </source>
</evidence>
<dbReference type="EMBL" id="CASHSV030000001">
    <property type="protein sequence ID" value="CAJ2631595.1"/>
    <property type="molecule type" value="Genomic_DNA"/>
</dbReference>